<evidence type="ECO:0000256" key="6">
    <source>
        <dbReference type="RuleBase" id="RU003476"/>
    </source>
</evidence>
<proteinExistence type="inferred from homology"/>
<evidence type="ECO:0000313" key="9">
    <source>
        <dbReference type="EMBL" id="ASB39259.1"/>
    </source>
</evidence>
<keyword evidence="11" id="KW-1185">Reference proteome</keyword>
<comment type="cofactor">
    <cofactor evidence="1">
        <name>Mg(2+)</name>
        <dbReference type="ChEBI" id="CHEBI:18420"/>
    </cofactor>
</comment>
<keyword evidence="3" id="KW-0479">Metal-binding</keyword>
<evidence type="ECO:0000313" key="11">
    <source>
        <dbReference type="Proteomes" id="UP000196710"/>
    </source>
</evidence>
<dbReference type="Proteomes" id="UP000196710">
    <property type="component" value="Chromosome"/>
</dbReference>
<dbReference type="CDD" id="cd04665">
    <property type="entry name" value="NUDIX_RppH"/>
    <property type="match status" value="1"/>
</dbReference>
<evidence type="ECO:0000313" key="10">
    <source>
        <dbReference type="EMBL" id="QQR28547.1"/>
    </source>
</evidence>
<accession>A0A1Z2XLF1</accession>
<dbReference type="GO" id="GO:0016818">
    <property type="term" value="F:hydrolase activity, acting on acid anhydrides, in phosphorus-containing anhydrides"/>
    <property type="evidence" value="ECO:0007669"/>
    <property type="project" value="TreeGrafter"/>
</dbReference>
<dbReference type="RefSeq" id="WP_066537109.1">
    <property type="nucleotide sequence ID" value="NZ_CP021422.1"/>
</dbReference>
<name>A0A1Z2XLF1_9FIRM</name>
<evidence type="ECO:0000256" key="3">
    <source>
        <dbReference type="ARBA" id="ARBA00022723"/>
    </source>
</evidence>
<dbReference type="InterPro" id="IPR015797">
    <property type="entry name" value="NUDIX_hydrolase-like_dom_sf"/>
</dbReference>
<dbReference type="KEGG" id="amur:ADH66_00455"/>
<reference evidence="11" key="2">
    <citation type="submission" date="2017-05" db="EMBL/GenBank/DDBJ databases">
        <title>Improved OligoMM genomes.</title>
        <authorList>
            <person name="Garzetti D."/>
        </authorList>
    </citation>
    <scope>NUCLEOTIDE SEQUENCE [LARGE SCALE GENOMIC DNA]</scope>
    <source>
        <strain evidence="11">KB18</strain>
    </source>
</reference>
<dbReference type="PANTHER" id="PTHR43758:SF8">
    <property type="entry name" value="8-OXO-DGTP DIPHOSPHATASE YTKD-RELATED"/>
    <property type="match status" value="1"/>
</dbReference>
<organism evidence="10 12">
    <name type="scientific">Acutalibacter muris</name>
    <dbReference type="NCBI Taxonomy" id="1796620"/>
    <lineage>
        <taxon>Bacteria</taxon>
        <taxon>Bacillati</taxon>
        <taxon>Bacillota</taxon>
        <taxon>Clostridia</taxon>
        <taxon>Eubacteriales</taxon>
        <taxon>Acutalibacteraceae</taxon>
        <taxon>Acutalibacter</taxon>
    </lineage>
</organism>
<comment type="similarity">
    <text evidence="2 6">Belongs to the Nudix hydrolase family.</text>
</comment>
<dbReference type="GO" id="GO:0005737">
    <property type="term" value="C:cytoplasm"/>
    <property type="evidence" value="ECO:0007669"/>
    <property type="project" value="TreeGrafter"/>
</dbReference>
<keyword evidence="5" id="KW-0460">Magnesium</keyword>
<dbReference type="Pfam" id="PF00293">
    <property type="entry name" value="NUDIX"/>
    <property type="match status" value="1"/>
</dbReference>
<evidence type="ECO:0000256" key="1">
    <source>
        <dbReference type="ARBA" id="ARBA00001946"/>
    </source>
</evidence>
<gene>
    <name evidence="9" type="ORF">ADH66_00455</name>
    <name evidence="10" type="ORF">I5Q82_10450</name>
</gene>
<dbReference type="EMBL" id="CP021422">
    <property type="protein sequence ID" value="ASB39259.1"/>
    <property type="molecule type" value="Genomic_DNA"/>
</dbReference>
<evidence type="ECO:0000256" key="7">
    <source>
        <dbReference type="SAM" id="MobiDB-lite"/>
    </source>
</evidence>
<dbReference type="InterPro" id="IPR000086">
    <property type="entry name" value="NUDIX_hydrolase_dom"/>
</dbReference>
<evidence type="ECO:0000256" key="5">
    <source>
        <dbReference type="ARBA" id="ARBA00022842"/>
    </source>
</evidence>
<dbReference type="PANTHER" id="PTHR43758">
    <property type="entry name" value="7,8-DIHYDRO-8-OXOGUANINE TRIPHOSPHATASE"/>
    <property type="match status" value="1"/>
</dbReference>
<sequence length="147" mass="16691">MGSSSICAKIVDWDESLPNKYVVVFSRYEGRLLLSRHKDRDTWETQGGHIEPGESPEDAARRELWEESGAEDFTLEPVCMYWAEERVDGKPESGAWGAIFFADIKTLGPMPESEMAEARGFDALPENVTYPYITPHIFGRVQDRFKG</sequence>
<feature type="region of interest" description="Disordered" evidence="7">
    <location>
        <begin position="43"/>
        <end position="62"/>
    </location>
</feature>
<reference evidence="9" key="1">
    <citation type="journal article" date="2017" name="Genome Announc.">
        <title>High-Quality Whole-Genome Sequences of the Oligo-Mouse-Microbiota Bacterial Community.</title>
        <authorList>
            <person name="Garzetti D."/>
            <person name="Brugiroux S."/>
            <person name="Bunk B."/>
            <person name="Pukall R."/>
            <person name="McCoy K.D."/>
            <person name="Macpherson A.J."/>
            <person name="Stecher B."/>
        </authorList>
    </citation>
    <scope>NUCLEOTIDE SEQUENCE</scope>
    <source>
        <strain evidence="9">KB18</strain>
    </source>
</reference>
<dbReference type="InterPro" id="IPR014078">
    <property type="entry name" value="Nudix_YtkD"/>
</dbReference>
<dbReference type="InterPro" id="IPR020084">
    <property type="entry name" value="NUDIX_hydrolase_CS"/>
</dbReference>
<dbReference type="PROSITE" id="PS51462">
    <property type="entry name" value="NUDIX"/>
    <property type="match status" value="1"/>
</dbReference>
<dbReference type="SUPFAM" id="SSF55811">
    <property type="entry name" value="Nudix"/>
    <property type="match status" value="1"/>
</dbReference>
<dbReference type="Proteomes" id="UP000596035">
    <property type="component" value="Chromosome"/>
</dbReference>
<dbReference type="InterPro" id="IPR020476">
    <property type="entry name" value="Nudix_hydrolase"/>
</dbReference>
<feature type="domain" description="Nudix hydrolase" evidence="8">
    <location>
        <begin position="15"/>
        <end position="141"/>
    </location>
</feature>
<protein>
    <submittedName>
        <fullName evidence="10">NUDIX domain-containing protein</fullName>
    </submittedName>
</protein>
<dbReference type="PROSITE" id="PS00893">
    <property type="entry name" value="NUDIX_BOX"/>
    <property type="match status" value="1"/>
</dbReference>
<evidence type="ECO:0000259" key="8">
    <source>
        <dbReference type="PROSITE" id="PS51462"/>
    </source>
</evidence>
<dbReference type="Gene3D" id="3.90.79.10">
    <property type="entry name" value="Nucleoside Triphosphate Pyrophosphohydrolase"/>
    <property type="match status" value="1"/>
</dbReference>
<reference evidence="10 12" key="3">
    <citation type="submission" date="2020-11" db="EMBL/GenBank/DDBJ databases">
        <title>Closed and high quality bacterial genomes of the OMM12 community.</title>
        <authorList>
            <person name="Marbouty M."/>
            <person name="Lamy-Besnier Q."/>
            <person name="Debarbieux L."/>
            <person name="Koszul R."/>
        </authorList>
    </citation>
    <scope>NUCLEOTIDE SEQUENCE [LARGE SCALE GENOMIC DNA]</scope>
    <source>
        <strain evidence="10 12">KB18</strain>
    </source>
</reference>
<dbReference type="PRINTS" id="PR00502">
    <property type="entry name" value="NUDIXFAMILY"/>
</dbReference>
<evidence type="ECO:0000256" key="4">
    <source>
        <dbReference type="ARBA" id="ARBA00022801"/>
    </source>
</evidence>
<dbReference type="AlphaFoldDB" id="A0A1Z2XLF1"/>
<dbReference type="EMBL" id="CP065321">
    <property type="protein sequence ID" value="QQR28547.1"/>
    <property type="molecule type" value="Genomic_DNA"/>
</dbReference>
<keyword evidence="4 6" id="KW-0378">Hydrolase</keyword>
<dbReference type="GO" id="GO:0046872">
    <property type="term" value="F:metal ion binding"/>
    <property type="evidence" value="ECO:0007669"/>
    <property type="project" value="UniProtKB-KW"/>
</dbReference>
<evidence type="ECO:0000313" key="12">
    <source>
        <dbReference type="Proteomes" id="UP000596035"/>
    </source>
</evidence>
<evidence type="ECO:0000256" key="2">
    <source>
        <dbReference type="ARBA" id="ARBA00005582"/>
    </source>
</evidence>